<dbReference type="Pfam" id="PF01425">
    <property type="entry name" value="Amidase"/>
    <property type="match status" value="1"/>
</dbReference>
<sequence length="484" mass="50633">MTGLARSKTLPGDLATRPPGLASARAALTNGASVVDLVGEGWRRTNAAAQDGVFIAIAEETSVLAEARRIDERRAGGVFLPLDGLTFSVKDNVHVAGFPTTASCEAIRILPEESAYAVARLQAAGAVVVAKNTLDQFATGLNGTRSAEPLCRNAVDSDYIPGGSSSGSAVAVARGLTSFSIGTDTGGSGRVPAACNGIVGVKPTLGLVSGRGLLYNSRLFDTLSVFALDTADAYEILAVMAGHDPHDPYSREDADAVETHAVSAGRMILATPRADQLSFFGDSRAEAAFAADLAALRAAGYTLEEVDFTPFEAAGKLLFDSAFIAERLIEYGAVIEASPEMVHPAVRAAIEPGARYSAQQAFEAIYRLESLKRQVACVFREHDALVLPTTPTIFTIAEMLAEPTSRNAAMGRYTYFANPLDLCAASVPGTGRSDGLPSALSILARATGDAVVHGVARSFEAAVRSRLTETGPDCVRDRPLGIVR</sequence>
<keyword evidence="3" id="KW-1185">Reference proteome</keyword>
<name>A0A9W6MWP2_9HYPH</name>
<protein>
    <recommendedName>
        <fullName evidence="1">Amidase domain-containing protein</fullName>
    </recommendedName>
</protein>
<dbReference type="RefSeq" id="WP_271169263.1">
    <property type="nucleotide sequence ID" value="NZ_BSFI01000018.1"/>
</dbReference>
<dbReference type="GO" id="GO:0003824">
    <property type="term" value="F:catalytic activity"/>
    <property type="evidence" value="ECO:0007669"/>
    <property type="project" value="InterPro"/>
</dbReference>
<dbReference type="SUPFAM" id="SSF75304">
    <property type="entry name" value="Amidase signature (AS) enzymes"/>
    <property type="match status" value="1"/>
</dbReference>
<evidence type="ECO:0000313" key="3">
    <source>
        <dbReference type="Proteomes" id="UP001143372"/>
    </source>
</evidence>
<dbReference type="EMBL" id="BSFI01000018">
    <property type="protein sequence ID" value="GLK69027.1"/>
    <property type="molecule type" value="Genomic_DNA"/>
</dbReference>
<evidence type="ECO:0000259" key="1">
    <source>
        <dbReference type="Pfam" id="PF01425"/>
    </source>
</evidence>
<dbReference type="Gene3D" id="3.90.1300.10">
    <property type="entry name" value="Amidase signature (AS) domain"/>
    <property type="match status" value="1"/>
</dbReference>
<dbReference type="InterPro" id="IPR036928">
    <property type="entry name" value="AS_sf"/>
</dbReference>
<evidence type="ECO:0000313" key="2">
    <source>
        <dbReference type="EMBL" id="GLK69027.1"/>
    </source>
</evidence>
<dbReference type="Gene3D" id="1.20.58.1700">
    <property type="match status" value="1"/>
</dbReference>
<proteinExistence type="predicted"/>
<dbReference type="PANTHER" id="PTHR11895">
    <property type="entry name" value="TRANSAMIDASE"/>
    <property type="match status" value="1"/>
</dbReference>
<dbReference type="InterPro" id="IPR000120">
    <property type="entry name" value="Amidase"/>
</dbReference>
<feature type="domain" description="Amidase" evidence="1">
    <location>
        <begin position="59"/>
        <end position="450"/>
    </location>
</feature>
<gene>
    <name evidence="2" type="ORF">GCM10008179_26650</name>
</gene>
<reference evidence="2" key="1">
    <citation type="journal article" date="2014" name="Int. J. Syst. Evol. Microbiol.">
        <title>Complete genome sequence of Corynebacterium casei LMG S-19264T (=DSM 44701T), isolated from a smear-ripened cheese.</title>
        <authorList>
            <consortium name="US DOE Joint Genome Institute (JGI-PGF)"/>
            <person name="Walter F."/>
            <person name="Albersmeier A."/>
            <person name="Kalinowski J."/>
            <person name="Ruckert C."/>
        </authorList>
    </citation>
    <scope>NUCLEOTIDE SEQUENCE</scope>
    <source>
        <strain evidence="2">VKM B-2347</strain>
    </source>
</reference>
<dbReference type="PANTHER" id="PTHR11895:SF169">
    <property type="entry name" value="GLUTAMYL-TRNA(GLN) AMIDOTRANSFERASE"/>
    <property type="match status" value="1"/>
</dbReference>
<dbReference type="InterPro" id="IPR023631">
    <property type="entry name" value="Amidase_dom"/>
</dbReference>
<organism evidence="2 3">
    <name type="scientific">Hansschlegelia plantiphila</name>
    <dbReference type="NCBI Taxonomy" id="374655"/>
    <lineage>
        <taxon>Bacteria</taxon>
        <taxon>Pseudomonadati</taxon>
        <taxon>Pseudomonadota</taxon>
        <taxon>Alphaproteobacteria</taxon>
        <taxon>Hyphomicrobiales</taxon>
        <taxon>Methylopilaceae</taxon>
        <taxon>Hansschlegelia</taxon>
    </lineage>
</organism>
<comment type="caution">
    <text evidence="2">The sequence shown here is derived from an EMBL/GenBank/DDBJ whole genome shotgun (WGS) entry which is preliminary data.</text>
</comment>
<reference evidence="2" key="2">
    <citation type="submission" date="2023-01" db="EMBL/GenBank/DDBJ databases">
        <authorList>
            <person name="Sun Q."/>
            <person name="Evtushenko L."/>
        </authorList>
    </citation>
    <scope>NUCLEOTIDE SEQUENCE</scope>
    <source>
        <strain evidence="2">VKM B-2347</strain>
    </source>
</reference>
<accession>A0A9W6MWP2</accession>
<dbReference type="AlphaFoldDB" id="A0A9W6MWP2"/>
<dbReference type="Proteomes" id="UP001143372">
    <property type="component" value="Unassembled WGS sequence"/>
</dbReference>